<keyword evidence="4 6" id="KW-1133">Transmembrane helix</keyword>
<feature type="transmembrane region" description="Helical" evidence="6">
    <location>
        <begin position="307"/>
        <end position="340"/>
    </location>
</feature>
<dbReference type="InterPro" id="IPR002549">
    <property type="entry name" value="AI-2E-like"/>
</dbReference>
<feature type="transmembrane region" description="Helical" evidence="6">
    <location>
        <begin position="58"/>
        <end position="78"/>
    </location>
</feature>
<dbReference type="RefSeq" id="WP_163966371.1">
    <property type="nucleotide sequence ID" value="NZ_JAAIVB010000065.1"/>
</dbReference>
<feature type="transmembrane region" description="Helical" evidence="6">
    <location>
        <begin position="158"/>
        <end position="177"/>
    </location>
</feature>
<comment type="subcellular location">
    <subcellularLocation>
        <location evidence="1">Membrane</location>
        <topology evidence="1">Multi-pass membrane protein</topology>
    </subcellularLocation>
</comment>
<dbReference type="Pfam" id="PF01594">
    <property type="entry name" value="AI-2E_transport"/>
    <property type="match status" value="1"/>
</dbReference>
<sequence>MQARQHGIAGTMFTMAVVIMAALVLRQFLLPLVWAGLICIATWPWFLKLRALLNGRTAAAALLMTLIVATLLALPAMIGLQQIIKEAPVVAQLIADANSQGVPAPDFLRHIPFAGNEIWQWWQTTLAQPRGLSHLFTDHPEMHVHSATELLRRFGSQILHRLLDFGFAMLCLFFFILNGETLQRQTERIGIRLLGDKRWNRYFPGLPLAVRSTVNGLVFVGLGEGVLIGIGYAFAGLPSAALWAGFTAMLAIIPFGAPVVFLGAAGILASQGRMVPAVEVAAWGMVVLFIADHFIRPQLIGSATRLPFLAVLFGILGGIELFGLVGLFLGPVIMVLAVTLWREASAPTPLLP</sequence>
<feature type="transmembrane region" description="Helical" evidence="6">
    <location>
        <begin position="274"/>
        <end position="295"/>
    </location>
</feature>
<comment type="caution">
    <text evidence="7">The sequence shown here is derived from an EMBL/GenBank/DDBJ whole genome shotgun (WGS) entry which is preliminary data.</text>
</comment>
<evidence type="ECO:0000256" key="3">
    <source>
        <dbReference type="ARBA" id="ARBA00022692"/>
    </source>
</evidence>
<evidence type="ECO:0000256" key="2">
    <source>
        <dbReference type="ARBA" id="ARBA00009773"/>
    </source>
</evidence>
<evidence type="ECO:0000256" key="1">
    <source>
        <dbReference type="ARBA" id="ARBA00004141"/>
    </source>
</evidence>
<protein>
    <submittedName>
        <fullName evidence="7">AI-2E family transporter</fullName>
    </submittedName>
</protein>
<feature type="transmembrane region" description="Helical" evidence="6">
    <location>
        <begin position="28"/>
        <end position="46"/>
    </location>
</feature>
<reference evidence="7 8" key="1">
    <citation type="submission" date="2020-02" db="EMBL/GenBank/DDBJ databases">
        <authorList>
            <person name="Kim M.K."/>
        </authorList>
    </citation>
    <scope>NUCLEOTIDE SEQUENCE [LARGE SCALE GENOMIC DNA]</scope>
    <source>
        <strain evidence="7 8">17J57-3</strain>
    </source>
</reference>
<keyword evidence="8" id="KW-1185">Reference proteome</keyword>
<name>A0A6B3SVW8_9BURK</name>
<keyword evidence="3 6" id="KW-0812">Transmembrane</keyword>
<dbReference type="AlphaFoldDB" id="A0A6B3SVW8"/>
<organism evidence="7 8">
    <name type="scientific">Noviherbaspirillum galbum</name>
    <dbReference type="NCBI Taxonomy" id="2709383"/>
    <lineage>
        <taxon>Bacteria</taxon>
        <taxon>Pseudomonadati</taxon>
        <taxon>Pseudomonadota</taxon>
        <taxon>Betaproteobacteria</taxon>
        <taxon>Burkholderiales</taxon>
        <taxon>Oxalobacteraceae</taxon>
        <taxon>Noviherbaspirillum</taxon>
    </lineage>
</organism>
<gene>
    <name evidence="7" type="ORF">G3574_18335</name>
</gene>
<keyword evidence="5 6" id="KW-0472">Membrane</keyword>
<feature type="transmembrane region" description="Helical" evidence="6">
    <location>
        <begin position="216"/>
        <end position="235"/>
    </location>
</feature>
<comment type="similarity">
    <text evidence="2">Belongs to the autoinducer-2 exporter (AI-2E) (TC 2.A.86) family.</text>
</comment>
<dbReference type="Proteomes" id="UP000482155">
    <property type="component" value="Unassembled WGS sequence"/>
</dbReference>
<dbReference type="PANTHER" id="PTHR21716">
    <property type="entry name" value="TRANSMEMBRANE PROTEIN"/>
    <property type="match status" value="1"/>
</dbReference>
<dbReference type="GO" id="GO:0016020">
    <property type="term" value="C:membrane"/>
    <property type="evidence" value="ECO:0007669"/>
    <property type="project" value="UniProtKB-SubCell"/>
</dbReference>
<evidence type="ECO:0000313" key="7">
    <source>
        <dbReference type="EMBL" id="NEX63046.1"/>
    </source>
</evidence>
<evidence type="ECO:0000256" key="5">
    <source>
        <dbReference type="ARBA" id="ARBA00023136"/>
    </source>
</evidence>
<feature type="transmembrane region" description="Helical" evidence="6">
    <location>
        <begin position="6"/>
        <end position="23"/>
    </location>
</feature>
<evidence type="ECO:0000313" key="8">
    <source>
        <dbReference type="Proteomes" id="UP000482155"/>
    </source>
</evidence>
<evidence type="ECO:0000256" key="6">
    <source>
        <dbReference type="SAM" id="Phobius"/>
    </source>
</evidence>
<dbReference type="EMBL" id="JAAIVB010000065">
    <property type="protein sequence ID" value="NEX63046.1"/>
    <property type="molecule type" value="Genomic_DNA"/>
</dbReference>
<evidence type="ECO:0000256" key="4">
    <source>
        <dbReference type="ARBA" id="ARBA00022989"/>
    </source>
</evidence>
<dbReference type="PANTHER" id="PTHR21716:SF61">
    <property type="entry name" value="BLR8064 PROTEIN"/>
    <property type="match status" value="1"/>
</dbReference>
<proteinExistence type="inferred from homology"/>
<feature type="transmembrane region" description="Helical" evidence="6">
    <location>
        <begin position="242"/>
        <end position="268"/>
    </location>
</feature>
<accession>A0A6B3SVW8</accession>